<evidence type="ECO:0000313" key="1">
    <source>
        <dbReference type="EMBL" id="EEC15919.1"/>
    </source>
</evidence>
<dbReference type="VEuPathDB" id="VectorBase:ISCI013071"/>
<reference evidence="1 3" key="1">
    <citation type="submission" date="2008-03" db="EMBL/GenBank/DDBJ databases">
        <title>Annotation of Ixodes scapularis.</title>
        <authorList>
            <consortium name="Ixodes scapularis Genome Project Consortium"/>
            <person name="Caler E."/>
            <person name="Hannick L.I."/>
            <person name="Bidwell S."/>
            <person name="Joardar V."/>
            <person name="Thiagarajan M."/>
            <person name="Amedeo P."/>
            <person name="Galinsky K.J."/>
            <person name="Schobel S."/>
            <person name="Inman J."/>
            <person name="Hostetler J."/>
            <person name="Miller J."/>
            <person name="Hammond M."/>
            <person name="Megy K."/>
            <person name="Lawson D."/>
            <person name="Kodira C."/>
            <person name="Sutton G."/>
            <person name="Meyer J."/>
            <person name="Hill C.A."/>
            <person name="Birren B."/>
            <person name="Nene V."/>
            <person name="Collins F."/>
            <person name="Alarcon-Chaidez F."/>
            <person name="Wikel S."/>
            <person name="Strausberg R."/>
        </authorList>
    </citation>
    <scope>NUCLEOTIDE SEQUENCE [LARGE SCALE GENOMIC DNA]</scope>
    <source>
        <strain evidence="3">Wikel</strain>
        <strain evidence="1">Wikel colony</strain>
    </source>
</reference>
<dbReference type="InParanoid" id="B7QAP7"/>
<protein>
    <submittedName>
        <fullName evidence="1 2">Uncharacterized protein</fullName>
    </submittedName>
</protein>
<reference evidence="2" key="2">
    <citation type="submission" date="2020-05" db="UniProtKB">
        <authorList>
            <consortium name="EnsemblMetazoa"/>
        </authorList>
    </citation>
    <scope>IDENTIFICATION</scope>
    <source>
        <strain evidence="2">wikel</strain>
    </source>
</reference>
<dbReference type="Proteomes" id="UP000001555">
    <property type="component" value="Unassembled WGS sequence"/>
</dbReference>
<dbReference type="VEuPathDB" id="VectorBase:ISCW013071"/>
<dbReference type="PaxDb" id="6945-B7QAP7"/>
<sequence length="55" mass="6596">MGYLRPNGSELRFRREAEYQMSENYSVTNILWIKGGNREYKDLRFGIENKRLQAP</sequence>
<dbReference type="EMBL" id="DS896259">
    <property type="protein sequence ID" value="EEC15919.1"/>
    <property type="molecule type" value="Genomic_DNA"/>
</dbReference>
<dbReference type="EMBL" id="ABJB010333828">
    <property type="status" value="NOT_ANNOTATED_CDS"/>
    <property type="molecule type" value="Genomic_DNA"/>
</dbReference>
<accession>B7QAP7</accession>
<gene>
    <name evidence="1" type="ORF">IscW_ISCW013071</name>
</gene>
<proteinExistence type="predicted"/>
<keyword evidence="3" id="KW-1185">Reference proteome</keyword>
<dbReference type="AlphaFoldDB" id="B7QAP7"/>
<dbReference type="HOGENOM" id="CLU_3034692_0_0_1"/>
<name>B7QAP7_IXOSC</name>
<evidence type="ECO:0000313" key="3">
    <source>
        <dbReference type="Proteomes" id="UP000001555"/>
    </source>
</evidence>
<dbReference type="EnsemblMetazoa" id="ISCW013071-RA">
    <property type="protein sequence ID" value="ISCW013071-PA"/>
    <property type="gene ID" value="ISCW013071"/>
</dbReference>
<evidence type="ECO:0000313" key="2">
    <source>
        <dbReference type="EnsemblMetazoa" id="ISCW013071-PA"/>
    </source>
</evidence>
<organism>
    <name type="scientific">Ixodes scapularis</name>
    <name type="common">Black-legged tick</name>
    <name type="synonym">Deer tick</name>
    <dbReference type="NCBI Taxonomy" id="6945"/>
    <lineage>
        <taxon>Eukaryota</taxon>
        <taxon>Metazoa</taxon>
        <taxon>Ecdysozoa</taxon>
        <taxon>Arthropoda</taxon>
        <taxon>Chelicerata</taxon>
        <taxon>Arachnida</taxon>
        <taxon>Acari</taxon>
        <taxon>Parasitiformes</taxon>
        <taxon>Ixodida</taxon>
        <taxon>Ixodoidea</taxon>
        <taxon>Ixodidae</taxon>
        <taxon>Ixodinae</taxon>
        <taxon>Ixodes</taxon>
    </lineage>
</organism>